<organism evidence="2 3">
    <name type="scientific">Periplaneta americana</name>
    <name type="common">American cockroach</name>
    <name type="synonym">Blatta americana</name>
    <dbReference type="NCBI Taxonomy" id="6978"/>
    <lineage>
        <taxon>Eukaryota</taxon>
        <taxon>Metazoa</taxon>
        <taxon>Ecdysozoa</taxon>
        <taxon>Arthropoda</taxon>
        <taxon>Hexapoda</taxon>
        <taxon>Insecta</taxon>
        <taxon>Pterygota</taxon>
        <taxon>Neoptera</taxon>
        <taxon>Polyneoptera</taxon>
        <taxon>Dictyoptera</taxon>
        <taxon>Blattodea</taxon>
        <taxon>Blattoidea</taxon>
        <taxon>Blattidae</taxon>
        <taxon>Blattinae</taxon>
        <taxon>Periplaneta</taxon>
    </lineage>
</organism>
<protein>
    <submittedName>
        <fullName evidence="2">Uncharacterized protein</fullName>
    </submittedName>
</protein>
<accession>A0ABQ8TH54</accession>
<name>A0ABQ8TH54_PERAM</name>
<feature type="region of interest" description="Disordered" evidence="1">
    <location>
        <begin position="83"/>
        <end position="108"/>
    </location>
</feature>
<evidence type="ECO:0000313" key="3">
    <source>
        <dbReference type="Proteomes" id="UP001148838"/>
    </source>
</evidence>
<dbReference type="EMBL" id="JAJSOF020000011">
    <property type="protein sequence ID" value="KAJ4445035.1"/>
    <property type="molecule type" value="Genomic_DNA"/>
</dbReference>
<reference evidence="2 3" key="1">
    <citation type="journal article" date="2022" name="Allergy">
        <title>Genome assembly and annotation of Periplaneta americana reveal a comprehensive cockroach allergen profile.</title>
        <authorList>
            <person name="Wang L."/>
            <person name="Xiong Q."/>
            <person name="Saelim N."/>
            <person name="Wang L."/>
            <person name="Nong W."/>
            <person name="Wan A.T."/>
            <person name="Shi M."/>
            <person name="Liu X."/>
            <person name="Cao Q."/>
            <person name="Hui J.H.L."/>
            <person name="Sookrung N."/>
            <person name="Leung T.F."/>
            <person name="Tungtrongchitr A."/>
            <person name="Tsui S.K.W."/>
        </authorList>
    </citation>
    <scope>NUCLEOTIDE SEQUENCE [LARGE SCALE GENOMIC DNA]</scope>
    <source>
        <strain evidence="2">PWHHKU_190912</strain>
    </source>
</reference>
<dbReference type="Proteomes" id="UP001148838">
    <property type="component" value="Unassembled WGS sequence"/>
</dbReference>
<sequence>MGESRNAYRVVVGRPEGKRPVGRPRRRWEDNIKMDLREIGYDDIEWINLAQDRELRLVLLPLNLATALAKLLHGARANSNFPTGTVSVDRYDDDDDDDDDNDNDDNDDEIRGLRTALAKVKDLDIAAETLIDMNGTETYLTKFTCIVMSSMWMKVLSEINHWNSVLQARKATTDVKVENIKALIQNLKTLLTKWDMILQECVLVTANIGVPQNFPEKRKVRRSSQEVYDNDILKELFNVTFSTFSWTVPLGTYQSITKLFLQ</sequence>
<comment type="caution">
    <text evidence="2">The sequence shown here is derived from an EMBL/GenBank/DDBJ whole genome shotgun (WGS) entry which is preliminary data.</text>
</comment>
<proteinExistence type="predicted"/>
<gene>
    <name evidence="2" type="ORF">ANN_06834</name>
</gene>
<keyword evidence="3" id="KW-1185">Reference proteome</keyword>
<feature type="compositionally biased region" description="Acidic residues" evidence="1">
    <location>
        <begin position="91"/>
        <end position="108"/>
    </location>
</feature>
<evidence type="ECO:0000313" key="2">
    <source>
        <dbReference type="EMBL" id="KAJ4445035.1"/>
    </source>
</evidence>
<evidence type="ECO:0000256" key="1">
    <source>
        <dbReference type="SAM" id="MobiDB-lite"/>
    </source>
</evidence>